<reference evidence="7 8" key="1">
    <citation type="submission" date="2018-06" db="EMBL/GenBank/DDBJ databases">
        <authorList>
            <consortium name="Pathogen Informatics"/>
            <person name="Doyle S."/>
        </authorList>
    </citation>
    <scope>NUCLEOTIDE SEQUENCE [LARGE SCALE GENOMIC DNA]</scope>
    <source>
        <strain evidence="7 8">NCTC11087</strain>
    </source>
</reference>
<dbReference type="PANTHER" id="PTHR31760">
    <property type="entry name" value="S-ADENOSYL-L-METHIONINE-DEPENDENT METHYLTRANSFERASES SUPERFAMILY PROTEIN"/>
    <property type="match status" value="1"/>
</dbReference>
<dbReference type="HAMAP" id="MF_00074">
    <property type="entry name" value="16SrRNA_methyltr_G"/>
    <property type="match status" value="1"/>
</dbReference>
<evidence type="ECO:0000256" key="6">
    <source>
        <dbReference type="HAMAP-Rule" id="MF_00074"/>
    </source>
</evidence>
<proteinExistence type="inferred from homology"/>
<dbReference type="NCBIfam" id="TIGR00138">
    <property type="entry name" value="rsmG_gidB"/>
    <property type="match status" value="1"/>
</dbReference>
<evidence type="ECO:0000313" key="7">
    <source>
        <dbReference type="EMBL" id="SUO04613.1"/>
    </source>
</evidence>
<feature type="binding site" evidence="6">
    <location>
        <position position="79"/>
    </location>
    <ligand>
        <name>S-adenosyl-L-methionine</name>
        <dbReference type="ChEBI" id="CHEBI:59789"/>
    </ligand>
</feature>
<dbReference type="FunFam" id="3.40.50.150:FF:000041">
    <property type="entry name" value="Ribosomal RNA small subunit methyltransferase G"/>
    <property type="match status" value="1"/>
</dbReference>
<dbReference type="RefSeq" id="WP_022790162.1">
    <property type="nucleotide sequence ID" value="NZ_CAMNNH010000005.1"/>
</dbReference>
<evidence type="ECO:0000256" key="4">
    <source>
        <dbReference type="ARBA" id="ARBA00022679"/>
    </source>
</evidence>
<protein>
    <recommendedName>
        <fullName evidence="6">Ribosomal RNA small subunit methyltransferase G</fullName>
        <ecNumber evidence="6">2.1.1.-</ecNumber>
    </recommendedName>
    <alternativeName>
        <fullName evidence="6">16S rRNA 7-methylguanosine methyltransferase</fullName>
        <shortName evidence="6">16S rRNA m7G methyltransferase</shortName>
    </alternativeName>
</protein>
<comment type="caution">
    <text evidence="6">Lacks conserved residue(s) required for the propagation of feature annotation.</text>
</comment>
<feature type="binding site" evidence="6">
    <location>
        <position position="74"/>
    </location>
    <ligand>
        <name>S-adenosyl-L-methionine</name>
        <dbReference type="ChEBI" id="CHEBI:59789"/>
    </ligand>
</feature>
<feature type="binding site" evidence="6">
    <location>
        <position position="142"/>
    </location>
    <ligand>
        <name>S-adenosyl-L-methionine</name>
        <dbReference type="ChEBI" id="CHEBI:59789"/>
    </ligand>
</feature>
<dbReference type="EMBL" id="UHFX01000003">
    <property type="protein sequence ID" value="SUO04613.1"/>
    <property type="molecule type" value="Genomic_DNA"/>
</dbReference>
<dbReference type="GeneID" id="77462485"/>
<dbReference type="OrthoDB" id="9808773at2"/>
<dbReference type="Proteomes" id="UP000255523">
    <property type="component" value="Unassembled WGS sequence"/>
</dbReference>
<dbReference type="AlphaFoldDB" id="A0A380LMY7"/>
<keyword evidence="5 6" id="KW-0949">S-adenosyl-L-methionine</keyword>
<keyword evidence="2 6" id="KW-0698">rRNA processing</keyword>
<comment type="subcellular location">
    <subcellularLocation>
        <location evidence="6">Cytoplasm</location>
    </subcellularLocation>
</comment>
<comment type="similarity">
    <text evidence="6">Belongs to the methyltransferase superfamily. RNA methyltransferase RsmG family.</text>
</comment>
<accession>A0A380LMY7</accession>
<gene>
    <name evidence="7" type="primary">gidB</name>
    <name evidence="6" type="synonym">rsmG</name>
    <name evidence="7" type="ORF">NCTC11087_01535</name>
</gene>
<organism evidence="7 8">
    <name type="scientific">Faecalicoccus pleomorphus</name>
    <dbReference type="NCBI Taxonomy" id="1323"/>
    <lineage>
        <taxon>Bacteria</taxon>
        <taxon>Bacillati</taxon>
        <taxon>Bacillota</taxon>
        <taxon>Erysipelotrichia</taxon>
        <taxon>Erysipelotrichales</taxon>
        <taxon>Erysipelotrichaceae</taxon>
        <taxon>Faecalicoccus</taxon>
    </lineage>
</organism>
<dbReference type="InterPro" id="IPR003682">
    <property type="entry name" value="rRNA_ssu_MeTfrase_G"/>
</dbReference>
<keyword evidence="3 6" id="KW-0489">Methyltransferase</keyword>
<name>A0A380LMY7_9FIRM</name>
<comment type="function">
    <text evidence="6">Specifically methylates the N7 position of a guanine in 16S rRNA.</text>
</comment>
<evidence type="ECO:0000256" key="2">
    <source>
        <dbReference type="ARBA" id="ARBA00022552"/>
    </source>
</evidence>
<keyword evidence="8" id="KW-1185">Reference proteome</keyword>
<evidence type="ECO:0000256" key="1">
    <source>
        <dbReference type="ARBA" id="ARBA00022490"/>
    </source>
</evidence>
<evidence type="ECO:0000256" key="3">
    <source>
        <dbReference type="ARBA" id="ARBA00022603"/>
    </source>
</evidence>
<dbReference type="SUPFAM" id="SSF53335">
    <property type="entry name" value="S-adenosyl-L-methionine-dependent methyltransferases"/>
    <property type="match status" value="1"/>
</dbReference>
<dbReference type="EC" id="2.1.1.-" evidence="6"/>
<keyword evidence="4 6" id="KW-0808">Transferase</keyword>
<dbReference type="Gene3D" id="3.40.50.150">
    <property type="entry name" value="Vaccinia Virus protein VP39"/>
    <property type="match status" value="1"/>
</dbReference>
<dbReference type="InterPro" id="IPR029063">
    <property type="entry name" value="SAM-dependent_MTases_sf"/>
</dbReference>
<dbReference type="Pfam" id="PF02527">
    <property type="entry name" value="GidB"/>
    <property type="match status" value="1"/>
</dbReference>
<sequence length="232" mass="26741">MNQITFKEACMNHGISIEDKQIEQLKRYMELLLEWNEKMNLTAITDPDEIWEKHFLDSILPFKDLSISSFCDVGSGAGFPCLPVKIVFPQIQCTMIEPLQKRCRFLEHVIQELDLKEIEVLNLRAEDVAKNHREVFDCISARAVARLNILLELCTPLCKVNGRLVFLKGKSGLEELEEAKKAMEVLGLQFDRSETLQIEDAQHINLYFTKKKKTSLKYPRNYGQIKKKPLGG</sequence>
<dbReference type="GO" id="GO:0005829">
    <property type="term" value="C:cytosol"/>
    <property type="evidence" value="ECO:0007669"/>
    <property type="project" value="TreeGrafter"/>
</dbReference>
<dbReference type="PIRSF" id="PIRSF003078">
    <property type="entry name" value="GidB"/>
    <property type="match status" value="1"/>
</dbReference>
<dbReference type="CDD" id="cd02440">
    <property type="entry name" value="AdoMet_MTases"/>
    <property type="match status" value="1"/>
</dbReference>
<keyword evidence="1 6" id="KW-0963">Cytoplasm</keyword>
<feature type="binding site" evidence="6">
    <location>
        <begin position="125"/>
        <end position="126"/>
    </location>
    <ligand>
        <name>S-adenosyl-L-methionine</name>
        <dbReference type="ChEBI" id="CHEBI:59789"/>
    </ligand>
</feature>
<dbReference type="GO" id="GO:0070043">
    <property type="term" value="F:rRNA (guanine-N7-)-methyltransferase activity"/>
    <property type="evidence" value="ECO:0007669"/>
    <property type="project" value="UniProtKB-UniRule"/>
</dbReference>
<dbReference type="PANTHER" id="PTHR31760:SF0">
    <property type="entry name" value="S-ADENOSYL-L-METHIONINE-DEPENDENT METHYLTRANSFERASES SUPERFAMILY PROTEIN"/>
    <property type="match status" value="1"/>
</dbReference>
<evidence type="ECO:0000313" key="8">
    <source>
        <dbReference type="Proteomes" id="UP000255523"/>
    </source>
</evidence>
<evidence type="ECO:0000256" key="5">
    <source>
        <dbReference type="ARBA" id="ARBA00022691"/>
    </source>
</evidence>